<proteinExistence type="predicted"/>
<dbReference type="EMBL" id="LFDV01000002">
    <property type="protein sequence ID" value="KTB48877.1"/>
    <property type="molecule type" value="Genomic_DNA"/>
</dbReference>
<evidence type="ECO:0000313" key="2">
    <source>
        <dbReference type="Proteomes" id="UP000053947"/>
    </source>
</evidence>
<accession>A0A0W0GJY3</accession>
<dbReference type="AlphaFoldDB" id="A0A0W0GJY3"/>
<dbReference type="Proteomes" id="UP000053947">
    <property type="component" value="Unassembled WGS sequence"/>
</dbReference>
<reference evidence="1 2" key="1">
    <citation type="submission" date="2015-06" db="EMBL/GenBank/DDBJ databases">
        <title>Genome sequence of the organohalide-respiring Dehalogenimonas alkenigignens type strain (IP3-3T).</title>
        <authorList>
            <person name="Key T.A."/>
            <person name="Richmond D.P."/>
            <person name="Bowman K.S."/>
            <person name="Cho Y.-J."/>
            <person name="Chun J."/>
            <person name="da Costa M.S."/>
            <person name="Rainey F.A."/>
            <person name="Moe W.M."/>
        </authorList>
    </citation>
    <scope>NUCLEOTIDE SEQUENCE [LARGE SCALE GENOMIC DNA]</scope>
    <source>
        <strain evidence="1 2">IP3-3</strain>
    </source>
</reference>
<gene>
    <name evidence="1" type="ORF">DEALK_17240</name>
</gene>
<keyword evidence="2" id="KW-1185">Reference proteome</keyword>
<comment type="caution">
    <text evidence="1">The sequence shown here is derived from an EMBL/GenBank/DDBJ whole genome shotgun (WGS) entry which is preliminary data.</text>
</comment>
<protein>
    <submittedName>
        <fullName evidence="1">Uncharacterized protein</fullName>
    </submittedName>
</protein>
<name>A0A0W0GJY3_9CHLR</name>
<evidence type="ECO:0000313" key="1">
    <source>
        <dbReference type="EMBL" id="KTB48877.1"/>
    </source>
</evidence>
<sequence>MSEVGKIVYKLDAMACCKIGELRGGIDDVLELYGGYVAI</sequence>
<organism evidence="1 2">
    <name type="scientific">Dehalogenimonas alkenigignens</name>
    <dbReference type="NCBI Taxonomy" id="1217799"/>
    <lineage>
        <taxon>Bacteria</taxon>
        <taxon>Bacillati</taxon>
        <taxon>Chloroflexota</taxon>
        <taxon>Dehalococcoidia</taxon>
        <taxon>Dehalococcoidales</taxon>
        <taxon>Dehalococcoidaceae</taxon>
        <taxon>Dehalogenimonas</taxon>
    </lineage>
</organism>
<dbReference type="STRING" id="1217799.DEALK_17240"/>